<dbReference type="Proteomes" id="UP000621670">
    <property type="component" value="Unassembled WGS sequence"/>
</dbReference>
<gene>
    <name evidence="2" type="ORF">H8R26_11615</name>
</gene>
<name>A0ABR7JIC7_9FLAO</name>
<keyword evidence="3" id="KW-1185">Reference proteome</keyword>
<organism evidence="2 3">
    <name type="scientific">Flavobacterium turcicum</name>
    <dbReference type="NCBI Taxonomy" id="2764718"/>
    <lineage>
        <taxon>Bacteria</taxon>
        <taxon>Pseudomonadati</taxon>
        <taxon>Bacteroidota</taxon>
        <taxon>Flavobacteriia</taxon>
        <taxon>Flavobacteriales</taxon>
        <taxon>Flavobacteriaceae</taxon>
        <taxon>Flavobacterium</taxon>
    </lineage>
</organism>
<accession>A0ABR7JIC7</accession>
<sequence>MVLKKALLIIPLFSVAAAAQQFKINDVTTRALKNTNSFACNDTASVKDTINSGQIVQSKANFNEKEVTAAVAKSENSKFLLMANLAKSWRVAASPDNLTAQEKKYYKELKSGSSYDISAYYITNQSNGVGLKYNVFSSDAVLRNQVIDIGNGNFISGDIADNIKITFIGPTFIISDNLNGKLGEPSLELALGYMAYRNDASIAGNPVKITGGDVGIVGGLGYHFKVRPNFLIGPQFNFAGSVLKKLKYTYADGSTQTIKLNEDEYENLLRIDLAIGAKFRF</sequence>
<protein>
    <recommendedName>
        <fullName evidence="4">Outer membrane protein beta-barrel domain-containing protein</fullName>
    </recommendedName>
</protein>
<feature type="chain" id="PRO_5047405870" description="Outer membrane protein beta-barrel domain-containing protein" evidence="1">
    <location>
        <begin position="19"/>
        <end position="281"/>
    </location>
</feature>
<reference evidence="2 3" key="1">
    <citation type="submission" date="2020-08" db="EMBL/GenBank/DDBJ databases">
        <title>Description of novel Flavobacterium F-400 isolate.</title>
        <authorList>
            <person name="Saticioglu I."/>
            <person name="Duman M."/>
            <person name="Altun S."/>
        </authorList>
    </citation>
    <scope>NUCLEOTIDE SEQUENCE [LARGE SCALE GENOMIC DNA]</scope>
    <source>
        <strain evidence="2 3">F-400</strain>
    </source>
</reference>
<evidence type="ECO:0008006" key="4">
    <source>
        <dbReference type="Google" id="ProtNLM"/>
    </source>
</evidence>
<comment type="caution">
    <text evidence="2">The sequence shown here is derived from an EMBL/GenBank/DDBJ whole genome shotgun (WGS) entry which is preliminary data.</text>
</comment>
<dbReference type="EMBL" id="JACRUM010000006">
    <property type="protein sequence ID" value="MBC5864070.1"/>
    <property type="molecule type" value="Genomic_DNA"/>
</dbReference>
<proteinExistence type="predicted"/>
<evidence type="ECO:0000313" key="2">
    <source>
        <dbReference type="EMBL" id="MBC5864070.1"/>
    </source>
</evidence>
<keyword evidence="1" id="KW-0732">Signal</keyword>
<feature type="signal peptide" evidence="1">
    <location>
        <begin position="1"/>
        <end position="18"/>
    </location>
</feature>
<evidence type="ECO:0000256" key="1">
    <source>
        <dbReference type="SAM" id="SignalP"/>
    </source>
</evidence>
<dbReference type="RefSeq" id="WP_166137557.1">
    <property type="nucleotide sequence ID" value="NZ_JAAOBY010000006.1"/>
</dbReference>
<evidence type="ECO:0000313" key="3">
    <source>
        <dbReference type="Proteomes" id="UP000621670"/>
    </source>
</evidence>